<dbReference type="EMBL" id="JABFNT010000029">
    <property type="protein sequence ID" value="NOJ78900.1"/>
    <property type="molecule type" value="Genomic_DNA"/>
</dbReference>
<sequence length="189" mass="20441">MPETNPLSDPTGTGMSGSEAGRTVQPCSAPRRARVRIVIRDTAFEIHAGLRYRLEVAGETLRGTLGSDGLLDVLVPESATSARLLVWQPRQGTRAREWTLELGALQPTEVEQGALDRLENLGFLEENTAGQEGGALAAYQAAMGLPVSTRLDSRTQAHLDATYHDGRHQPSAMPWRPGVYLDVGPDEDV</sequence>
<gene>
    <name evidence="2" type="ORF">HNV28_11190</name>
</gene>
<dbReference type="RefSeq" id="WP_171441246.1">
    <property type="nucleotide sequence ID" value="NZ_JABFNS010000022.1"/>
</dbReference>
<dbReference type="AlphaFoldDB" id="A0A7Y4MQX9"/>
<evidence type="ECO:0000313" key="3">
    <source>
        <dbReference type="Proteomes" id="UP000533080"/>
    </source>
</evidence>
<feature type="region of interest" description="Disordered" evidence="1">
    <location>
        <begin position="1"/>
        <end position="27"/>
    </location>
</feature>
<comment type="caution">
    <text evidence="2">The sequence shown here is derived from an EMBL/GenBank/DDBJ whole genome shotgun (WGS) entry which is preliminary data.</text>
</comment>
<evidence type="ECO:0000313" key="2">
    <source>
        <dbReference type="EMBL" id="NOJ78900.1"/>
    </source>
</evidence>
<protein>
    <recommendedName>
        <fullName evidence="4">Peptidoglycan binding-like domain-containing protein</fullName>
    </recommendedName>
</protein>
<dbReference type="Proteomes" id="UP000533080">
    <property type="component" value="Unassembled WGS sequence"/>
</dbReference>
<name>A0A7Y4MQX9_MYXXA</name>
<organism evidence="2 3">
    <name type="scientific">Myxococcus xanthus</name>
    <dbReference type="NCBI Taxonomy" id="34"/>
    <lineage>
        <taxon>Bacteria</taxon>
        <taxon>Pseudomonadati</taxon>
        <taxon>Myxococcota</taxon>
        <taxon>Myxococcia</taxon>
        <taxon>Myxococcales</taxon>
        <taxon>Cystobacterineae</taxon>
        <taxon>Myxococcaceae</taxon>
        <taxon>Myxococcus</taxon>
    </lineage>
</organism>
<feature type="compositionally biased region" description="Polar residues" evidence="1">
    <location>
        <begin position="1"/>
        <end position="13"/>
    </location>
</feature>
<proteinExistence type="predicted"/>
<accession>A0A7Y4MQX9</accession>
<evidence type="ECO:0008006" key="4">
    <source>
        <dbReference type="Google" id="ProtNLM"/>
    </source>
</evidence>
<evidence type="ECO:0000256" key="1">
    <source>
        <dbReference type="SAM" id="MobiDB-lite"/>
    </source>
</evidence>
<reference evidence="2 3" key="1">
    <citation type="submission" date="2020-05" db="EMBL/GenBank/DDBJ databases">
        <authorList>
            <person name="Whitworth D."/>
        </authorList>
    </citation>
    <scope>NUCLEOTIDE SEQUENCE [LARGE SCALE GENOMIC DNA]</scope>
    <source>
        <strain evidence="2 3">AM005</strain>
    </source>
</reference>